<sequence length="58" mass="6585">MKKFGNGFFLGVLATLSAVVGALFSFKKTVVEPVENHEQKLDENRKRVLRKQRSAHLN</sequence>
<dbReference type="RefSeq" id="WP_105955957.1">
    <property type="nucleotide sequence ID" value="NZ_BAABXB010000094.1"/>
</dbReference>
<dbReference type="EMBL" id="QUAV01000002">
    <property type="protein sequence ID" value="TPR25494.1"/>
    <property type="molecule type" value="Genomic_DNA"/>
</dbReference>
<evidence type="ECO:0000256" key="1">
    <source>
        <dbReference type="SAM" id="MobiDB-lite"/>
    </source>
</evidence>
<dbReference type="InterPro" id="IPR021402">
    <property type="entry name" value="DUF3042"/>
</dbReference>
<dbReference type="Pfam" id="PF11240">
    <property type="entry name" value="DUF3042"/>
    <property type="match status" value="1"/>
</dbReference>
<comment type="caution">
    <text evidence="3">The sequence shown here is derived from an EMBL/GenBank/DDBJ whole genome shotgun (WGS) entry which is preliminary data.</text>
</comment>
<proteinExistence type="predicted"/>
<dbReference type="Proteomes" id="UP000777560">
    <property type="component" value="Unassembled WGS sequence"/>
</dbReference>
<dbReference type="GeneID" id="58107940"/>
<feature type="compositionally biased region" description="Basic residues" evidence="1">
    <location>
        <begin position="47"/>
        <end position="58"/>
    </location>
</feature>
<reference evidence="3 4" key="1">
    <citation type="submission" date="2018-08" db="EMBL/GenBank/DDBJ databases">
        <title>Comparative genomics of wild bee and flower associated Lactobacillus reveals potential adaptation to the bee host.</title>
        <authorList>
            <person name="Vuong H.Q."/>
            <person name="Mcfrederick Q.S."/>
        </authorList>
    </citation>
    <scope>NUCLEOTIDE SEQUENCE</scope>
    <source>
        <strain evidence="2 4">HV_13</strain>
        <strain evidence="3">HV_63</strain>
    </source>
</reference>
<feature type="compositionally biased region" description="Basic and acidic residues" evidence="1">
    <location>
        <begin position="36"/>
        <end position="46"/>
    </location>
</feature>
<evidence type="ECO:0000313" key="4">
    <source>
        <dbReference type="Proteomes" id="UP000777560"/>
    </source>
</evidence>
<feature type="region of interest" description="Disordered" evidence="1">
    <location>
        <begin position="36"/>
        <end position="58"/>
    </location>
</feature>
<keyword evidence="4" id="KW-1185">Reference proteome</keyword>
<evidence type="ECO:0000313" key="3">
    <source>
        <dbReference type="EMBL" id="TPR44977.1"/>
    </source>
</evidence>
<protein>
    <submittedName>
        <fullName evidence="3">DUF3042 family protein</fullName>
    </submittedName>
</protein>
<accession>A0A9Q8INQ1</accession>
<dbReference type="Proteomes" id="UP000784700">
    <property type="component" value="Unassembled WGS sequence"/>
</dbReference>
<dbReference type="OrthoDB" id="2144046at2"/>
<name>A0A9Q8INQ1_9LACO</name>
<evidence type="ECO:0000313" key="2">
    <source>
        <dbReference type="EMBL" id="TPR25494.1"/>
    </source>
</evidence>
<organism evidence="3 5">
    <name type="scientific">Apilactobacillus micheneri</name>
    <dbReference type="NCBI Taxonomy" id="1899430"/>
    <lineage>
        <taxon>Bacteria</taxon>
        <taxon>Bacillati</taxon>
        <taxon>Bacillota</taxon>
        <taxon>Bacilli</taxon>
        <taxon>Lactobacillales</taxon>
        <taxon>Lactobacillaceae</taxon>
        <taxon>Apilactobacillus</taxon>
    </lineage>
</organism>
<dbReference type="AlphaFoldDB" id="A0A9Q8INQ1"/>
<evidence type="ECO:0000313" key="5">
    <source>
        <dbReference type="Proteomes" id="UP000784700"/>
    </source>
</evidence>
<gene>
    <name evidence="2" type="ORF">DY114_02515</name>
    <name evidence="3" type="ORF">DY130_01955</name>
</gene>
<dbReference type="EMBL" id="QUBG01000002">
    <property type="protein sequence ID" value="TPR44977.1"/>
    <property type="molecule type" value="Genomic_DNA"/>
</dbReference>